<proteinExistence type="predicted"/>
<feature type="compositionally biased region" description="Basic and acidic residues" evidence="1">
    <location>
        <begin position="34"/>
        <end position="44"/>
    </location>
</feature>
<feature type="compositionally biased region" description="Low complexity" evidence="1">
    <location>
        <begin position="19"/>
        <end position="33"/>
    </location>
</feature>
<evidence type="ECO:0000313" key="2">
    <source>
        <dbReference type="Proteomes" id="UP000046392"/>
    </source>
</evidence>
<dbReference type="WBParaSite" id="SPAL_0001724800.1">
    <property type="protein sequence ID" value="SPAL_0001724800.1"/>
    <property type="gene ID" value="SPAL_0001724800"/>
</dbReference>
<accession>A0A0N5CHC9</accession>
<feature type="compositionally biased region" description="Polar residues" evidence="1">
    <location>
        <begin position="103"/>
        <end position="121"/>
    </location>
</feature>
<keyword evidence="2" id="KW-1185">Reference proteome</keyword>
<dbReference type="Proteomes" id="UP000046392">
    <property type="component" value="Unplaced"/>
</dbReference>
<name>A0A0N5CHC9_STREA</name>
<organism evidence="2 3">
    <name type="scientific">Strongyloides papillosus</name>
    <name type="common">Intestinal threadworm</name>
    <dbReference type="NCBI Taxonomy" id="174720"/>
    <lineage>
        <taxon>Eukaryota</taxon>
        <taxon>Metazoa</taxon>
        <taxon>Ecdysozoa</taxon>
        <taxon>Nematoda</taxon>
        <taxon>Chromadorea</taxon>
        <taxon>Rhabditida</taxon>
        <taxon>Tylenchina</taxon>
        <taxon>Panagrolaimomorpha</taxon>
        <taxon>Strongyloidoidea</taxon>
        <taxon>Strongyloididae</taxon>
        <taxon>Strongyloides</taxon>
    </lineage>
</organism>
<evidence type="ECO:0000256" key="1">
    <source>
        <dbReference type="SAM" id="MobiDB-lite"/>
    </source>
</evidence>
<dbReference type="AlphaFoldDB" id="A0A0N5CHC9"/>
<feature type="region of interest" description="Disordered" evidence="1">
    <location>
        <begin position="18"/>
        <end position="46"/>
    </location>
</feature>
<protein>
    <submittedName>
        <fullName evidence="3">Uncharacterized protein</fullName>
    </submittedName>
</protein>
<evidence type="ECO:0000313" key="3">
    <source>
        <dbReference type="WBParaSite" id="SPAL_0001724800.1"/>
    </source>
</evidence>
<feature type="region of interest" description="Disordered" evidence="1">
    <location>
        <begin position="77"/>
        <end position="121"/>
    </location>
</feature>
<reference evidence="3" key="1">
    <citation type="submission" date="2017-02" db="UniProtKB">
        <authorList>
            <consortium name="WormBaseParasite"/>
        </authorList>
    </citation>
    <scope>IDENTIFICATION</scope>
</reference>
<sequence>MRTCNDNCKCELERKYGQDGRQNQQQQKPQTGNHHQEVKVEKKPPSRMHRLCARLCPCFCGEDEDYRTGLLSDEIYTPAQQVRPHRSSETNNTSNSESSRRTGSQNTSSVGNKGLRHSQSIVNQQLRMSIREVDPEDEEYQIQQVLLRARENILTSDDFAYGIDQMPDFENKMHLYKEELAKYDAKTRRNVKENLKPPQILLEEDDNYINLLRNAKSIPPEESNTITGMLQKFNTTFKKMNTINFEEPLVVHMKL</sequence>